<evidence type="ECO:0000313" key="3">
    <source>
        <dbReference type="EMBL" id="GAA2729616.1"/>
    </source>
</evidence>
<evidence type="ECO:0000313" key="4">
    <source>
        <dbReference type="Proteomes" id="UP001501842"/>
    </source>
</evidence>
<evidence type="ECO:0000256" key="1">
    <source>
        <dbReference type="SAM" id="MobiDB-lite"/>
    </source>
</evidence>
<dbReference type="Proteomes" id="UP001501842">
    <property type="component" value="Unassembled WGS sequence"/>
</dbReference>
<sequence>MTDHDELLRRVAERAVQESGGTLPRATAEQIKEAEAALGFPLPPLLSRLYQEVGNGGFGPEYQLLPLIGEGRTAVSDYQAEHVPGQWPTGVLPILDWGCAMYAAVDCTDARAPVLLFEPNAVEDDWSAAWFQDADSLSDWLQAWLSGTGWYEEEATMSENPPEPQPWPQAEQRLS</sequence>
<dbReference type="EMBL" id="BAAATZ010000015">
    <property type="protein sequence ID" value="GAA2729616.1"/>
    <property type="molecule type" value="Genomic_DNA"/>
</dbReference>
<proteinExistence type="predicted"/>
<gene>
    <name evidence="3" type="ORF">GCM10010439_40550</name>
</gene>
<keyword evidence="4" id="KW-1185">Reference proteome</keyword>
<protein>
    <submittedName>
        <fullName evidence="3">SMI1/KNR4 family protein</fullName>
    </submittedName>
</protein>
<dbReference type="Gene3D" id="3.40.1580.10">
    <property type="entry name" value="SMI1/KNR4-like"/>
    <property type="match status" value="1"/>
</dbReference>
<name>A0ABP6GR14_9ACTN</name>
<dbReference type="InterPro" id="IPR018958">
    <property type="entry name" value="Knr4/Smi1-like_dom"/>
</dbReference>
<organism evidence="3 4">
    <name type="scientific">Actinocorallia aurantiaca</name>
    <dbReference type="NCBI Taxonomy" id="46204"/>
    <lineage>
        <taxon>Bacteria</taxon>
        <taxon>Bacillati</taxon>
        <taxon>Actinomycetota</taxon>
        <taxon>Actinomycetes</taxon>
        <taxon>Streptosporangiales</taxon>
        <taxon>Thermomonosporaceae</taxon>
        <taxon>Actinocorallia</taxon>
    </lineage>
</organism>
<feature type="region of interest" description="Disordered" evidence="1">
    <location>
        <begin position="152"/>
        <end position="175"/>
    </location>
</feature>
<dbReference type="Pfam" id="PF09346">
    <property type="entry name" value="SMI1_KNR4"/>
    <property type="match status" value="1"/>
</dbReference>
<feature type="domain" description="Knr4/Smi1-like" evidence="2">
    <location>
        <begin position="25"/>
        <end position="143"/>
    </location>
</feature>
<reference evidence="4" key="1">
    <citation type="journal article" date="2019" name="Int. J. Syst. Evol. Microbiol.">
        <title>The Global Catalogue of Microorganisms (GCM) 10K type strain sequencing project: providing services to taxonomists for standard genome sequencing and annotation.</title>
        <authorList>
            <consortium name="The Broad Institute Genomics Platform"/>
            <consortium name="The Broad Institute Genome Sequencing Center for Infectious Disease"/>
            <person name="Wu L."/>
            <person name="Ma J."/>
        </authorList>
    </citation>
    <scope>NUCLEOTIDE SEQUENCE [LARGE SCALE GENOMIC DNA]</scope>
    <source>
        <strain evidence="4">JCM 8201</strain>
    </source>
</reference>
<accession>A0ABP6GR14</accession>
<evidence type="ECO:0000259" key="2">
    <source>
        <dbReference type="SMART" id="SM00860"/>
    </source>
</evidence>
<dbReference type="SMART" id="SM00860">
    <property type="entry name" value="SMI1_KNR4"/>
    <property type="match status" value="1"/>
</dbReference>
<dbReference type="RefSeq" id="WP_344452111.1">
    <property type="nucleotide sequence ID" value="NZ_BAAATZ010000015.1"/>
</dbReference>
<comment type="caution">
    <text evidence="3">The sequence shown here is derived from an EMBL/GenBank/DDBJ whole genome shotgun (WGS) entry which is preliminary data.</text>
</comment>
<dbReference type="InterPro" id="IPR037883">
    <property type="entry name" value="Knr4/Smi1-like_sf"/>
</dbReference>
<dbReference type="SUPFAM" id="SSF160631">
    <property type="entry name" value="SMI1/KNR4-like"/>
    <property type="match status" value="1"/>
</dbReference>